<dbReference type="PROSITE" id="PS50887">
    <property type="entry name" value="GGDEF"/>
    <property type="match status" value="1"/>
</dbReference>
<feature type="transmembrane region" description="Helical" evidence="1">
    <location>
        <begin position="204"/>
        <end position="223"/>
    </location>
</feature>
<feature type="transmembrane region" description="Helical" evidence="1">
    <location>
        <begin position="109"/>
        <end position="128"/>
    </location>
</feature>
<evidence type="ECO:0000313" key="3">
    <source>
        <dbReference type="EMBL" id="TQS45454.1"/>
    </source>
</evidence>
<organism evidence="3 4">
    <name type="scientific">Cryptosporangium phraense</name>
    <dbReference type="NCBI Taxonomy" id="2593070"/>
    <lineage>
        <taxon>Bacteria</taxon>
        <taxon>Bacillati</taxon>
        <taxon>Actinomycetota</taxon>
        <taxon>Actinomycetes</taxon>
        <taxon>Cryptosporangiales</taxon>
        <taxon>Cryptosporangiaceae</taxon>
        <taxon>Cryptosporangium</taxon>
    </lineage>
</organism>
<sequence>MRLRLTEHPGRATRVALVCALLSFAYLAAAWNAPIAPPVVGWIAPLASVVVGVYSTVRLVLATPLGPASRRFWRTMALAAVCIGVGAVSQMIDTLGRGAPTQVLSNRTSAFDLAGVVLMIAAILLVPVNKLTRAAWVTFALDAGTVLAGGVLFTWYFAIRNIGDFEATTGSSLPLVATVATGFLGVLVLLRISFAGVREVSPGALQLLAVAALTSCSAAGLSPQLAERPYLNTSFLAFPFAYGFLTAAVDRQRRAALAALDGDEPRRRPARVRSLYLLPYVAVLLTDGVLLATLDSPADAGPVIVGAVVLTALVSARQLVSFRENGRLLRRLDSTVADLRESENRMTHQATHDGLTGLANRALMASRLEAALAAREDIVFALIDLDDFKVVNDRLGHAVGDTLLVAAASRIQEAVGPDHTVARLGGDEFAVLLRGGSSPAAASGS</sequence>
<proteinExistence type="predicted"/>
<feature type="transmembrane region" description="Helical" evidence="1">
    <location>
        <begin position="171"/>
        <end position="192"/>
    </location>
</feature>
<feature type="transmembrane region" description="Helical" evidence="1">
    <location>
        <begin position="135"/>
        <end position="159"/>
    </location>
</feature>
<feature type="domain" description="GGDEF" evidence="2">
    <location>
        <begin position="376"/>
        <end position="445"/>
    </location>
</feature>
<name>A0A545AVW7_9ACTN</name>
<gene>
    <name evidence="3" type="ORF">FL583_10280</name>
</gene>
<dbReference type="InterPro" id="IPR043128">
    <property type="entry name" value="Rev_trsase/Diguanyl_cyclase"/>
</dbReference>
<evidence type="ECO:0000259" key="2">
    <source>
        <dbReference type="PROSITE" id="PS50887"/>
    </source>
</evidence>
<comment type="caution">
    <text evidence="3">The sequence shown here is derived from an EMBL/GenBank/DDBJ whole genome shotgun (WGS) entry which is preliminary data.</text>
</comment>
<dbReference type="SMART" id="SM00267">
    <property type="entry name" value="GGDEF"/>
    <property type="match status" value="1"/>
</dbReference>
<dbReference type="PANTHER" id="PTHR46663:SF2">
    <property type="entry name" value="GGDEF DOMAIN-CONTAINING PROTEIN"/>
    <property type="match status" value="1"/>
</dbReference>
<dbReference type="SUPFAM" id="SSF55073">
    <property type="entry name" value="Nucleotide cyclase"/>
    <property type="match status" value="1"/>
</dbReference>
<dbReference type="InterPro" id="IPR000160">
    <property type="entry name" value="GGDEF_dom"/>
</dbReference>
<dbReference type="Pfam" id="PF00990">
    <property type="entry name" value="GGDEF"/>
    <property type="match status" value="1"/>
</dbReference>
<keyword evidence="1" id="KW-0812">Transmembrane</keyword>
<reference evidence="3 4" key="1">
    <citation type="submission" date="2019-07" db="EMBL/GenBank/DDBJ databases">
        <title>Cryptosporangium phraense sp. nov., isolated from plant litter.</title>
        <authorList>
            <person name="Suriyachadkun C."/>
        </authorList>
    </citation>
    <scope>NUCLEOTIDE SEQUENCE [LARGE SCALE GENOMIC DNA]</scope>
    <source>
        <strain evidence="3 4">A-T 5661</strain>
    </source>
</reference>
<keyword evidence="1" id="KW-0472">Membrane</keyword>
<dbReference type="InParanoid" id="A0A545AVW7"/>
<dbReference type="PANTHER" id="PTHR46663">
    <property type="entry name" value="DIGUANYLATE CYCLASE DGCT-RELATED"/>
    <property type="match status" value="1"/>
</dbReference>
<evidence type="ECO:0000313" key="4">
    <source>
        <dbReference type="Proteomes" id="UP000317982"/>
    </source>
</evidence>
<keyword evidence="1" id="KW-1133">Transmembrane helix</keyword>
<feature type="transmembrane region" description="Helical" evidence="1">
    <location>
        <begin position="12"/>
        <end position="33"/>
    </location>
</feature>
<keyword evidence="4" id="KW-1185">Reference proteome</keyword>
<dbReference type="Proteomes" id="UP000317982">
    <property type="component" value="Unassembled WGS sequence"/>
</dbReference>
<evidence type="ECO:0000256" key="1">
    <source>
        <dbReference type="SAM" id="Phobius"/>
    </source>
</evidence>
<protein>
    <submittedName>
        <fullName evidence="3">GGDEF domain-containing protein</fullName>
    </submittedName>
</protein>
<dbReference type="NCBIfam" id="TIGR00254">
    <property type="entry name" value="GGDEF"/>
    <property type="match status" value="1"/>
</dbReference>
<dbReference type="Gene3D" id="3.30.70.270">
    <property type="match status" value="1"/>
</dbReference>
<feature type="transmembrane region" description="Helical" evidence="1">
    <location>
        <begin position="229"/>
        <end position="249"/>
    </location>
</feature>
<dbReference type="OrthoDB" id="8526884at2"/>
<feature type="transmembrane region" description="Helical" evidence="1">
    <location>
        <begin position="72"/>
        <end position="89"/>
    </location>
</feature>
<dbReference type="InterPro" id="IPR052163">
    <property type="entry name" value="DGC-Regulatory_Protein"/>
</dbReference>
<feature type="non-terminal residue" evidence="3">
    <location>
        <position position="445"/>
    </location>
</feature>
<dbReference type="AlphaFoldDB" id="A0A545AVW7"/>
<feature type="transmembrane region" description="Helical" evidence="1">
    <location>
        <begin position="300"/>
        <end position="320"/>
    </location>
</feature>
<dbReference type="InterPro" id="IPR029787">
    <property type="entry name" value="Nucleotide_cyclase"/>
</dbReference>
<dbReference type="CDD" id="cd01949">
    <property type="entry name" value="GGDEF"/>
    <property type="match status" value="1"/>
</dbReference>
<dbReference type="RefSeq" id="WP_142704319.1">
    <property type="nucleotide sequence ID" value="NZ_VIRS01000005.1"/>
</dbReference>
<dbReference type="EMBL" id="VIRS01000005">
    <property type="protein sequence ID" value="TQS45454.1"/>
    <property type="molecule type" value="Genomic_DNA"/>
</dbReference>
<feature type="transmembrane region" description="Helical" evidence="1">
    <location>
        <begin position="275"/>
        <end position="294"/>
    </location>
</feature>
<accession>A0A545AVW7</accession>
<feature type="transmembrane region" description="Helical" evidence="1">
    <location>
        <begin position="39"/>
        <end position="60"/>
    </location>
</feature>